<dbReference type="EMBL" id="CAJVCH010242249">
    <property type="protein sequence ID" value="CAG7733066.1"/>
    <property type="molecule type" value="Genomic_DNA"/>
</dbReference>
<evidence type="ECO:0000256" key="2">
    <source>
        <dbReference type="SAM" id="MobiDB-lite"/>
    </source>
</evidence>
<dbReference type="InterPro" id="IPR001660">
    <property type="entry name" value="SAM"/>
</dbReference>
<feature type="compositionally biased region" description="Polar residues" evidence="2">
    <location>
        <begin position="645"/>
        <end position="683"/>
    </location>
</feature>
<feature type="region of interest" description="Disordered" evidence="2">
    <location>
        <begin position="103"/>
        <end position="331"/>
    </location>
</feature>
<feature type="region of interest" description="Disordered" evidence="2">
    <location>
        <begin position="885"/>
        <end position="920"/>
    </location>
</feature>
<dbReference type="CDD" id="cd09487">
    <property type="entry name" value="SAM_superfamily"/>
    <property type="match status" value="1"/>
</dbReference>
<dbReference type="Proteomes" id="UP000708208">
    <property type="component" value="Unassembled WGS sequence"/>
</dbReference>
<organism evidence="4 5">
    <name type="scientific">Allacma fusca</name>
    <dbReference type="NCBI Taxonomy" id="39272"/>
    <lineage>
        <taxon>Eukaryota</taxon>
        <taxon>Metazoa</taxon>
        <taxon>Ecdysozoa</taxon>
        <taxon>Arthropoda</taxon>
        <taxon>Hexapoda</taxon>
        <taxon>Collembola</taxon>
        <taxon>Symphypleona</taxon>
        <taxon>Sminthuridae</taxon>
        <taxon>Allacma</taxon>
    </lineage>
</organism>
<feature type="compositionally biased region" description="Low complexity" evidence="2">
    <location>
        <begin position="372"/>
        <end position="381"/>
    </location>
</feature>
<evidence type="ECO:0000313" key="5">
    <source>
        <dbReference type="Proteomes" id="UP000708208"/>
    </source>
</evidence>
<feature type="compositionally biased region" description="Basic residues" evidence="2">
    <location>
        <begin position="1101"/>
        <end position="1112"/>
    </location>
</feature>
<dbReference type="AlphaFoldDB" id="A0A8J2KDI9"/>
<sequence length="1121" mass="121609">MNVLRAGNNSITTSNNGGNGTSASSTPNGIALSKSYGSNPQLSSKSPLLTQKQFSPVPTTSSSAAVDLNHLLESKGGKDSSKLFHTKTYNHIKDMISSRFGAASANNNNSNNSSNNPKAVNNNNSEKSNSSNVSLPNGPLNNSSNTGSSSVSTNNSMNAVNPHTAASAADGAYQSSNPPNYGLQHHHMPVQNMSSSYTTPNGTPGTYYAAPPPTQSPNYPLGLVNGGPSHQHHQHGMMNGAGPPNSYRSPPMNDRKNVNTSFRKAIQKSTQKSNLADDSVPQMRPIMESNSSGLPIGSAGQNPRDMYRSSQYNNSEASHQQQQQQQQGVGTGVHIERAQRALDKLCENGPITGQLGQFHRTGSGSIHPHSHQQQQQQQQQQSYANNRLQNPQYPSGSTVAAEARSPGSNQASSVAQQQNSDNLHSRHKFNTKAGLGSPSSGLAQMESAHSVSYSKTSGITNEAFQGNDEYNDQPPPLPSSQHPGAVPQQQQDMNTVGLPVLVEKRENGDGSSGTTENTKNLLDPSLRSSDQLKQITAELQNLAMSVSAEQQSSSSECEKGSQRVGSGQSHTTTDSGHGTVLLAKSPLHSSDPSEPLDAVIGQRQKFNENVADSISSGNDSEWVDIVEPEIRQILEMERASKPPTGKSTVRNGNVLGNQVNPNHGRNTVQGNSAQTNQSYNQGSRLHHPSQDQSHNPGLDDRTTSPSKKSPIMSPKLPKFDLNNYGKKAVDPIPGTSQQALAALASSKTKSPRLPTKIHRSNSNSGSARLNAWSSRQRLAIEKGMKASRKESSPHKSGKLSRTAMSQILYSLHDDNGDITSTTTGLDLESMLDGPTENTSDDDDLSTTIDTTDAHAIRRQLESLESMYTEVLKVLGARKLGGNRYSSSDLRNMKRRPYGSMSSLPSSVSSRPFREKKKVDDKKKVKDLKSINRRFQRLESHVVTLARSVAHLSSEMRTQHLMVQEMESIRNEMSQLRNQVVKASMQNHPSNGGFARVASGRNGAMPNVNATDWSSFRNALPSLTNPSRVRKLTKFFGDEPPLIRIFLKKLGYEKYASAFEQERIGIMELPYLTEDRLNKMGIPMGPRLRILQEAHMCLKPHHHDGSHQNHHHTGGNLSVYVV</sequence>
<dbReference type="SMART" id="SM00454">
    <property type="entry name" value="SAM"/>
    <property type="match status" value="1"/>
</dbReference>
<feature type="region of interest" description="Disordered" evidence="2">
    <location>
        <begin position="820"/>
        <end position="846"/>
    </location>
</feature>
<protein>
    <recommendedName>
        <fullName evidence="3">SAM domain-containing protein</fullName>
    </recommendedName>
</protein>
<keyword evidence="1" id="KW-0175">Coiled coil</keyword>
<feature type="compositionally biased region" description="Polar residues" evidence="2">
    <location>
        <begin position="35"/>
        <end position="46"/>
    </location>
</feature>
<feature type="compositionally biased region" description="Polar residues" evidence="2">
    <location>
        <begin position="382"/>
        <end position="398"/>
    </location>
</feature>
<feature type="compositionally biased region" description="Basic and acidic residues" evidence="2">
    <location>
        <begin position="782"/>
        <end position="793"/>
    </location>
</feature>
<feature type="region of interest" description="Disordered" evidence="2">
    <location>
        <begin position="782"/>
        <end position="801"/>
    </location>
</feature>
<feature type="region of interest" description="Disordered" evidence="2">
    <location>
        <begin position="546"/>
        <end position="596"/>
    </location>
</feature>
<feature type="region of interest" description="Disordered" evidence="2">
    <location>
        <begin position="504"/>
        <end position="526"/>
    </location>
</feature>
<feature type="compositionally biased region" description="Polar residues" evidence="2">
    <location>
        <begin position="563"/>
        <end position="576"/>
    </location>
</feature>
<gene>
    <name evidence="4" type="ORF">AFUS01_LOCUS21536</name>
</gene>
<feature type="compositionally biased region" description="Polar residues" evidence="2">
    <location>
        <begin position="258"/>
        <end position="276"/>
    </location>
</feature>
<feature type="domain" description="SAM" evidence="3">
    <location>
        <begin position="1035"/>
        <end position="1099"/>
    </location>
</feature>
<feature type="compositionally biased region" description="Polar residues" evidence="2">
    <location>
        <begin position="437"/>
        <end position="449"/>
    </location>
</feature>
<feature type="compositionally biased region" description="Low complexity" evidence="2">
    <location>
        <begin position="194"/>
        <end position="209"/>
    </location>
</feature>
<feature type="compositionally biased region" description="Low complexity" evidence="2">
    <location>
        <begin position="899"/>
        <end position="909"/>
    </location>
</feature>
<feature type="compositionally biased region" description="Polar residues" evidence="2">
    <location>
        <begin position="512"/>
        <end position="526"/>
    </location>
</feature>
<feature type="compositionally biased region" description="Low complexity" evidence="2">
    <location>
        <begin position="7"/>
        <end position="29"/>
    </location>
</feature>
<name>A0A8J2KDI9_9HEXA</name>
<feature type="region of interest" description="Disordered" evidence="2">
    <location>
        <begin position="353"/>
        <end position="449"/>
    </location>
</feature>
<feature type="compositionally biased region" description="Polar residues" evidence="2">
    <location>
        <begin position="760"/>
        <end position="769"/>
    </location>
</feature>
<feature type="compositionally biased region" description="Low complexity" evidence="2">
    <location>
        <begin position="103"/>
        <end position="156"/>
    </location>
</feature>
<keyword evidence="5" id="KW-1185">Reference proteome</keyword>
<feature type="coiled-coil region" evidence="1">
    <location>
        <begin position="958"/>
        <end position="985"/>
    </location>
</feature>
<dbReference type="OrthoDB" id="8188202at2759"/>
<feature type="compositionally biased region" description="Low complexity" evidence="2">
    <location>
        <begin position="735"/>
        <end position="748"/>
    </location>
</feature>
<feature type="region of interest" description="Disordered" evidence="2">
    <location>
        <begin position="1101"/>
        <end position="1121"/>
    </location>
</feature>
<evidence type="ECO:0000256" key="1">
    <source>
        <dbReference type="SAM" id="Coils"/>
    </source>
</evidence>
<feature type="compositionally biased region" description="Low complexity" evidence="2">
    <location>
        <begin position="546"/>
        <end position="555"/>
    </location>
</feature>
<dbReference type="Pfam" id="PF00536">
    <property type="entry name" value="SAM_1"/>
    <property type="match status" value="1"/>
</dbReference>
<proteinExistence type="predicted"/>
<feature type="compositionally biased region" description="Low complexity" evidence="2">
    <location>
        <begin position="408"/>
        <end position="420"/>
    </location>
</feature>
<feature type="region of interest" description="Disordered" evidence="2">
    <location>
        <begin position="636"/>
        <end position="769"/>
    </location>
</feature>
<feature type="region of interest" description="Disordered" evidence="2">
    <location>
        <begin position="461"/>
        <end position="490"/>
    </location>
</feature>
<reference evidence="4" key="1">
    <citation type="submission" date="2021-06" db="EMBL/GenBank/DDBJ databases">
        <authorList>
            <person name="Hodson N. C."/>
            <person name="Mongue J. A."/>
            <person name="Jaron S. K."/>
        </authorList>
    </citation>
    <scope>NUCLEOTIDE SEQUENCE</scope>
</reference>
<feature type="region of interest" description="Disordered" evidence="2">
    <location>
        <begin position="1"/>
        <end position="46"/>
    </location>
</feature>
<comment type="caution">
    <text evidence="4">The sequence shown here is derived from an EMBL/GenBank/DDBJ whole genome shotgun (WGS) entry which is preliminary data.</text>
</comment>
<feature type="compositionally biased region" description="Low complexity" evidence="2">
    <location>
        <begin position="704"/>
        <end position="716"/>
    </location>
</feature>
<accession>A0A8J2KDI9</accession>
<feature type="compositionally biased region" description="Polar residues" evidence="2">
    <location>
        <begin position="308"/>
        <end position="319"/>
    </location>
</feature>
<feature type="compositionally biased region" description="Polar residues" evidence="2">
    <location>
        <begin position="479"/>
        <end position="490"/>
    </location>
</feature>
<evidence type="ECO:0000259" key="3">
    <source>
        <dbReference type="SMART" id="SM00454"/>
    </source>
</evidence>
<evidence type="ECO:0000313" key="4">
    <source>
        <dbReference type="EMBL" id="CAG7733066.1"/>
    </source>
</evidence>